<evidence type="ECO:0000313" key="1">
    <source>
        <dbReference type="EMBL" id="NUU26856.1"/>
    </source>
</evidence>
<dbReference type="RefSeq" id="WP_175325023.1">
    <property type="nucleotide sequence ID" value="NZ_JABMCG010000062.1"/>
</dbReference>
<comment type="caution">
    <text evidence="1">The sequence shown here is derived from an EMBL/GenBank/DDBJ whole genome shotgun (WGS) entry which is preliminary data.</text>
</comment>
<proteinExistence type="predicted"/>
<name>A0A850DMK8_9MICO</name>
<protein>
    <submittedName>
        <fullName evidence="1">Uncharacterized protein</fullName>
    </submittedName>
</protein>
<sequence>MENMEGAWVVLNCFVTQVLGRYDTEEAAREAADKFGRCSFPYQLSPDEQTRMNTAA</sequence>
<dbReference type="AlphaFoldDB" id="A0A850DMK8"/>
<reference evidence="1 2" key="1">
    <citation type="submission" date="2020-05" db="EMBL/GenBank/DDBJ databases">
        <title>Genome Sequencing of Type Strains.</title>
        <authorList>
            <person name="Lemaire J.F."/>
            <person name="Inderbitzin P."/>
            <person name="Gregorio O.A."/>
            <person name="Collins S.B."/>
            <person name="Wespe N."/>
            <person name="Knight-Connoni V."/>
        </authorList>
    </citation>
    <scope>NUCLEOTIDE SEQUENCE [LARGE SCALE GENOMIC DNA]</scope>
    <source>
        <strain evidence="1 2">DSM 20512</strain>
    </source>
</reference>
<evidence type="ECO:0000313" key="2">
    <source>
        <dbReference type="Proteomes" id="UP000539146"/>
    </source>
</evidence>
<dbReference type="Proteomes" id="UP000539146">
    <property type="component" value="Unassembled WGS sequence"/>
</dbReference>
<organism evidence="1 2">
    <name type="scientific">Curtobacterium citreum</name>
    <dbReference type="NCBI Taxonomy" id="2036"/>
    <lineage>
        <taxon>Bacteria</taxon>
        <taxon>Bacillati</taxon>
        <taxon>Actinomycetota</taxon>
        <taxon>Actinomycetes</taxon>
        <taxon>Micrococcales</taxon>
        <taxon>Microbacteriaceae</taxon>
        <taxon>Curtobacterium</taxon>
    </lineage>
</organism>
<dbReference type="EMBL" id="JABMCG010000062">
    <property type="protein sequence ID" value="NUU26856.1"/>
    <property type="molecule type" value="Genomic_DNA"/>
</dbReference>
<gene>
    <name evidence="1" type="ORF">HP467_01840</name>
</gene>
<accession>A0A850DMK8</accession>